<evidence type="ECO:0000256" key="1">
    <source>
        <dbReference type="SAM" id="Coils"/>
    </source>
</evidence>
<dbReference type="PANTHER" id="PTHR32114:SF2">
    <property type="entry name" value="ABC TRANSPORTER ABCH.3"/>
    <property type="match status" value="1"/>
</dbReference>
<accession>A0A316W9R1</accession>
<proteinExistence type="predicted"/>
<dbReference type="PANTHER" id="PTHR32114">
    <property type="entry name" value="ABC TRANSPORTER ABCH.3"/>
    <property type="match status" value="1"/>
</dbReference>
<evidence type="ECO:0000313" key="4">
    <source>
        <dbReference type="Proteomes" id="UP000236413"/>
    </source>
</evidence>
<protein>
    <recommendedName>
        <fullName evidence="2">Rad50/SbcC-type AAA domain-containing protein</fullName>
    </recommendedName>
</protein>
<dbReference type="Gene3D" id="3.40.50.300">
    <property type="entry name" value="P-loop containing nucleotide triphosphate hydrolases"/>
    <property type="match status" value="2"/>
</dbReference>
<evidence type="ECO:0000259" key="2">
    <source>
        <dbReference type="Pfam" id="PF13476"/>
    </source>
</evidence>
<dbReference type="InterPro" id="IPR027417">
    <property type="entry name" value="P-loop_NTPase"/>
</dbReference>
<dbReference type="RefSeq" id="WP_103235504.1">
    <property type="nucleotide sequence ID" value="NZ_PPEG02000013.1"/>
</dbReference>
<dbReference type="SUPFAM" id="SSF52540">
    <property type="entry name" value="P-loop containing nucleoside triphosphate hydrolases"/>
    <property type="match status" value="1"/>
</dbReference>
<reference evidence="3 4" key="1">
    <citation type="submission" date="2018-04" db="EMBL/GenBank/DDBJ databases">
        <title>Chryseobacterium oncorhynchi 701B-08T from rainbow trout, and Chryseobacterium viscerum 687B-08T from diseased fish.</title>
        <authorList>
            <person name="Jeong J.-J."/>
            <person name="Lee Y.J."/>
            <person name="Pathiraja D."/>
            <person name="Park B."/>
            <person name="Choi I.-G."/>
            <person name="Kim K.D."/>
        </authorList>
    </citation>
    <scope>NUCLEOTIDE SEQUENCE [LARGE SCALE GENOMIC DNA]</scope>
    <source>
        <strain evidence="3 4">687B-08</strain>
    </source>
</reference>
<feature type="domain" description="Rad50/SbcC-type AAA" evidence="2">
    <location>
        <begin position="22"/>
        <end position="108"/>
    </location>
</feature>
<sequence>MLQIKALRLEINTTNGLYGAFFPFESGLNIIRANNTSGKSTIFQSIIYALGFEELIGGKNEKTMQSVLKDAVLDGNHQYNVLQSFIVLEISNADKTVTIRRSVINENRKPQLVDVIDGPYLTDPNRNYEIRQMYIHDSGAATDVKYGFHVFLEEFLGWQVPNVLDSAGNSTKLYLPLIAPSFIVEQKSGWSSLFATMPFYRVKNAEERVIEFLLNLDVFQNEQAKISLNIQKQTVIARWQSLYSEFVRLGDRSSGELTGITESPAIINNISDVYFRFLRNEKYYLVSELLENLQTEYHQLSKQTEVTVGENVEKNQSRLKVLNENLVRYTYTLEKWENESFIEKDQLKQYIRQKRNIEEDLINNKSARKMLNLGAAVESPLANNQCPTCNQEINATLLPAEVDQVPMDVEKNIVFLTAQLKMLETFVVGERKKVIGNERKLNDLRDQIQDLRQQIRSIKKDLVSDERLPSEELIERKINIKKLIIVYENLVETADGLKTQLKLLSKEWERLKGVESNLGGDFFTANDNEKIKFLENRFIALLTLFNYQSKDKNSIRISRDKYTPVIEIRLPNERPKSYDIRFDSSGSDHIRCMWAYYIALLETSYNMNGNHPLLLIFDEPQQQSASTKDFHEFLKELSIQKEGQSIVFASFQNSQVDFKAATKGLNFNEIEGNGRFISKVDSF</sequence>
<evidence type="ECO:0000313" key="3">
    <source>
        <dbReference type="EMBL" id="PWN58084.1"/>
    </source>
</evidence>
<comment type="caution">
    <text evidence="3">The sequence shown here is derived from an EMBL/GenBank/DDBJ whole genome shotgun (WGS) entry which is preliminary data.</text>
</comment>
<organism evidence="3 4">
    <name type="scientific">Chryseobacterium viscerum</name>
    <dbReference type="NCBI Taxonomy" id="1037377"/>
    <lineage>
        <taxon>Bacteria</taxon>
        <taxon>Pseudomonadati</taxon>
        <taxon>Bacteroidota</taxon>
        <taxon>Flavobacteriia</taxon>
        <taxon>Flavobacteriales</taxon>
        <taxon>Weeksellaceae</taxon>
        <taxon>Chryseobacterium group</taxon>
        <taxon>Chryseobacterium</taxon>
    </lineage>
</organism>
<dbReference type="GO" id="GO:0016887">
    <property type="term" value="F:ATP hydrolysis activity"/>
    <property type="evidence" value="ECO:0007669"/>
    <property type="project" value="InterPro"/>
</dbReference>
<dbReference type="GO" id="GO:0006302">
    <property type="term" value="P:double-strand break repair"/>
    <property type="evidence" value="ECO:0007669"/>
    <property type="project" value="InterPro"/>
</dbReference>
<dbReference type="AlphaFoldDB" id="A0A316W9R1"/>
<dbReference type="Pfam" id="PF13476">
    <property type="entry name" value="AAA_23"/>
    <property type="match status" value="1"/>
</dbReference>
<name>A0A316W9R1_9FLAO</name>
<dbReference type="Proteomes" id="UP000236413">
    <property type="component" value="Unassembled WGS sequence"/>
</dbReference>
<gene>
    <name evidence="3" type="ORF">C1634_024215</name>
</gene>
<keyword evidence="1" id="KW-0175">Coiled coil</keyword>
<dbReference type="InterPro" id="IPR038729">
    <property type="entry name" value="Rad50/SbcC_AAA"/>
</dbReference>
<feature type="coiled-coil region" evidence="1">
    <location>
        <begin position="434"/>
        <end position="507"/>
    </location>
</feature>
<dbReference type="EMBL" id="PPEG02000013">
    <property type="protein sequence ID" value="PWN58084.1"/>
    <property type="molecule type" value="Genomic_DNA"/>
</dbReference>